<dbReference type="EMBL" id="GG670562">
    <property type="protein sequence ID" value="EER20297.1"/>
    <property type="molecule type" value="Genomic_DNA"/>
</dbReference>
<dbReference type="RefSeq" id="XP_002788501.1">
    <property type="nucleotide sequence ID" value="XM_002788455.1"/>
</dbReference>
<dbReference type="GO" id="GO:0016787">
    <property type="term" value="F:hydrolase activity"/>
    <property type="evidence" value="ECO:0007669"/>
    <property type="project" value="UniProtKB-KW"/>
</dbReference>
<keyword evidence="3" id="KW-1133">Transmembrane helix</keyword>
<accession>C5K4M5</accession>
<reference evidence="5 6" key="1">
    <citation type="submission" date="2008-07" db="EMBL/GenBank/DDBJ databases">
        <authorList>
            <person name="El-Sayed N."/>
            <person name="Caler E."/>
            <person name="Inman J."/>
            <person name="Amedeo P."/>
            <person name="Hass B."/>
            <person name="Wortman J."/>
        </authorList>
    </citation>
    <scope>NUCLEOTIDE SEQUENCE [LARGE SCALE GENOMIC DNA]</scope>
    <source>
        <strain evidence="6">ATCC 50983 / TXsc</strain>
    </source>
</reference>
<dbReference type="InParanoid" id="C5K4M5"/>
<organism evidence="6">
    <name type="scientific">Perkinsus marinus (strain ATCC 50983 / TXsc)</name>
    <dbReference type="NCBI Taxonomy" id="423536"/>
    <lineage>
        <taxon>Eukaryota</taxon>
        <taxon>Sar</taxon>
        <taxon>Alveolata</taxon>
        <taxon>Perkinsozoa</taxon>
        <taxon>Perkinsea</taxon>
        <taxon>Perkinsida</taxon>
        <taxon>Perkinsidae</taxon>
        <taxon>Perkinsus</taxon>
    </lineage>
</organism>
<evidence type="ECO:0000313" key="6">
    <source>
        <dbReference type="Proteomes" id="UP000007800"/>
    </source>
</evidence>
<dbReference type="SUPFAM" id="SSF53474">
    <property type="entry name" value="alpha/beta-Hydrolases"/>
    <property type="match status" value="1"/>
</dbReference>
<feature type="compositionally biased region" description="Basic and acidic residues" evidence="2">
    <location>
        <begin position="63"/>
        <end position="80"/>
    </location>
</feature>
<keyword evidence="1" id="KW-0378">Hydrolase</keyword>
<evidence type="ECO:0000259" key="4">
    <source>
        <dbReference type="Pfam" id="PF20434"/>
    </source>
</evidence>
<feature type="transmembrane region" description="Helical" evidence="3">
    <location>
        <begin position="300"/>
        <end position="318"/>
    </location>
</feature>
<feature type="compositionally biased region" description="Polar residues" evidence="2">
    <location>
        <begin position="1"/>
        <end position="16"/>
    </location>
</feature>
<dbReference type="AlphaFoldDB" id="C5K4M5"/>
<dbReference type="PANTHER" id="PTHR48081:SF33">
    <property type="entry name" value="KYNURENINE FORMAMIDASE"/>
    <property type="match status" value="1"/>
</dbReference>
<dbReference type="InterPro" id="IPR050300">
    <property type="entry name" value="GDXG_lipolytic_enzyme"/>
</dbReference>
<protein>
    <recommendedName>
        <fullName evidence="4">BD-FAE-like domain-containing protein</fullName>
    </recommendedName>
</protein>
<gene>
    <name evidence="5" type="ORF">Pmar_PMAR010031</name>
</gene>
<evidence type="ECO:0000256" key="2">
    <source>
        <dbReference type="SAM" id="MobiDB-lite"/>
    </source>
</evidence>
<name>C5K4M5_PERM5</name>
<feature type="compositionally biased region" description="Polar residues" evidence="2">
    <location>
        <begin position="27"/>
        <end position="36"/>
    </location>
</feature>
<feature type="region of interest" description="Disordered" evidence="2">
    <location>
        <begin position="1"/>
        <end position="118"/>
    </location>
</feature>
<feature type="transmembrane region" description="Helical" evidence="3">
    <location>
        <begin position="232"/>
        <end position="253"/>
    </location>
</feature>
<dbReference type="Proteomes" id="UP000007800">
    <property type="component" value="Unassembled WGS sequence"/>
</dbReference>
<sequence>MTESNNSNLAPDSNISVPVVEDGSGKPTVQSTTEVSSPVKPDAKSDAKSGSTATGAVEAASTEVKDEVSNEGDHRREQRPRVSLVIPDATGGSDVSTHKTLKHPNRLMPKGLSTLGDEMPQYTRSVTTASGSQSRWNATKRGWNARKDRSKILGRAMTHQVGSNYDRELHWLKPYYPSGKGENDIEEEESWIPDWVMYFPSMFSSFLHVIVNEFPWLMHEAGILLKFFGTGFQAYIMFMRLIVFAILIMPAVVKVGSWWTLSPNVLRGIRYGPNGRNQLDIYLPADYYLDPPEKRRQKKLPIVINVMGGAWVIGFRAWSACMGRRLAFERGALFVAPDYRNFPQGKIDDMVEDVNNCINWVFENADRYGGDISNVILTGQSAGAHIVAMLLINKAIKEEKAAIKNVELNQMWSLSNIRAFVGISGPYDMVSIVPHLNSRGLYSNVVMAMMGNDLFRVSPTRILSESTGRSKAAMHRLPEIYLFHGDSDVTVPIESSVQFKKALQYCGVQHVTFKVLPGCGHSDPIVECPIRGGKDPLIEQLVPIVFAKSPLLLESRVGQALPMMNTTILAIASAIMPF</sequence>
<proteinExistence type="predicted"/>
<dbReference type="GeneID" id="9054136"/>
<keyword evidence="6" id="KW-1185">Reference proteome</keyword>
<dbReference type="PANTHER" id="PTHR48081">
    <property type="entry name" value="AB HYDROLASE SUPERFAMILY PROTEIN C4A8.06C"/>
    <property type="match status" value="1"/>
</dbReference>
<dbReference type="OrthoDB" id="6495301at2759"/>
<evidence type="ECO:0000256" key="1">
    <source>
        <dbReference type="ARBA" id="ARBA00022801"/>
    </source>
</evidence>
<dbReference type="InterPro" id="IPR049492">
    <property type="entry name" value="BD-FAE-like_dom"/>
</dbReference>
<feature type="domain" description="BD-FAE-like" evidence="4">
    <location>
        <begin position="294"/>
        <end position="503"/>
    </location>
</feature>
<evidence type="ECO:0000256" key="3">
    <source>
        <dbReference type="SAM" id="Phobius"/>
    </source>
</evidence>
<keyword evidence="3" id="KW-0812">Transmembrane</keyword>
<keyword evidence="3" id="KW-0472">Membrane</keyword>
<dbReference type="Pfam" id="PF20434">
    <property type="entry name" value="BD-FAE"/>
    <property type="match status" value="1"/>
</dbReference>
<dbReference type="Gene3D" id="3.40.50.1820">
    <property type="entry name" value="alpha/beta hydrolase"/>
    <property type="match status" value="1"/>
</dbReference>
<dbReference type="InterPro" id="IPR029058">
    <property type="entry name" value="AB_hydrolase_fold"/>
</dbReference>
<evidence type="ECO:0000313" key="5">
    <source>
        <dbReference type="EMBL" id="EER20297.1"/>
    </source>
</evidence>